<evidence type="ECO:0000256" key="2">
    <source>
        <dbReference type="ARBA" id="ARBA00009617"/>
    </source>
</evidence>
<protein>
    <submittedName>
        <fullName evidence="10">MFS transporter</fullName>
    </submittedName>
</protein>
<feature type="transmembrane region" description="Helical" evidence="9">
    <location>
        <begin position="246"/>
        <end position="264"/>
    </location>
</feature>
<comment type="caution">
    <text evidence="10">The sequence shown here is derived from an EMBL/GenBank/DDBJ whole genome shotgun (WGS) entry which is preliminary data.</text>
</comment>
<feature type="region of interest" description="Disordered" evidence="8">
    <location>
        <begin position="472"/>
        <end position="496"/>
    </location>
</feature>
<evidence type="ECO:0000256" key="9">
    <source>
        <dbReference type="SAM" id="Phobius"/>
    </source>
</evidence>
<dbReference type="PANTHER" id="PTHR11328:SF24">
    <property type="entry name" value="MAJOR FACILITATOR SUPERFAMILY (MFS) PROFILE DOMAIN-CONTAINING PROTEIN"/>
    <property type="match status" value="1"/>
</dbReference>
<dbReference type="Gene3D" id="1.20.1250.20">
    <property type="entry name" value="MFS general substrate transporter like domains"/>
    <property type="match status" value="1"/>
</dbReference>
<comment type="similarity">
    <text evidence="2">Belongs to the sodium:galactoside symporter (TC 2.A.2) family.</text>
</comment>
<dbReference type="InterPro" id="IPR036259">
    <property type="entry name" value="MFS_trans_sf"/>
</dbReference>
<dbReference type="RefSeq" id="WP_255873566.1">
    <property type="nucleotide sequence ID" value="NZ_JACASI010000013.1"/>
</dbReference>
<dbReference type="EMBL" id="JACASI010000013">
    <property type="protein sequence ID" value="MCQ3828754.1"/>
    <property type="molecule type" value="Genomic_DNA"/>
</dbReference>
<dbReference type="Pfam" id="PF13347">
    <property type="entry name" value="MFS_2"/>
    <property type="match status" value="1"/>
</dbReference>
<evidence type="ECO:0000256" key="1">
    <source>
        <dbReference type="ARBA" id="ARBA00004651"/>
    </source>
</evidence>
<evidence type="ECO:0000256" key="3">
    <source>
        <dbReference type="ARBA" id="ARBA00022448"/>
    </source>
</evidence>
<dbReference type="NCBIfam" id="TIGR00792">
    <property type="entry name" value="gph"/>
    <property type="match status" value="1"/>
</dbReference>
<feature type="transmembrane region" description="Helical" evidence="9">
    <location>
        <begin position="201"/>
        <end position="219"/>
    </location>
</feature>
<dbReference type="CDD" id="cd17332">
    <property type="entry name" value="MFS_MelB_like"/>
    <property type="match status" value="1"/>
</dbReference>
<dbReference type="SUPFAM" id="SSF103473">
    <property type="entry name" value="MFS general substrate transporter"/>
    <property type="match status" value="1"/>
</dbReference>
<evidence type="ECO:0000256" key="8">
    <source>
        <dbReference type="SAM" id="MobiDB-lite"/>
    </source>
</evidence>
<keyword evidence="3" id="KW-0813">Transport</keyword>
<evidence type="ECO:0000313" key="10">
    <source>
        <dbReference type="EMBL" id="MCQ3828754.1"/>
    </source>
</evidence>
<keyword evidence="6 9" id="KW-1133">Transmembrane helix</keyword>
<name>A0ABT1P0V2_9GAMM</name>
<dbReference type="InterPro" id="IPR018043">
    <property type="entry name" value="Na/Gal_symport_CS"/>
</dbReference>
<sequence length="496" mass="53530">MSSPDLQPSSQEHGNPRLARLGVGEKAGFAIGDFGFNLYWTCIASFLAVFYTDVFGLPAAIAGTLLLVTKLIDAVTDPLMGAIADRTRSRWGKFRPYLLFAGLPMAAASVLTFTTPDLDETGKIIYAYITYSAMMLGYTLLSTPYASLSGVMTAHPQERNTLISWRFIAAFVGMTCVNKYTLPLVEWLGRGDEQLGWQLTMTVYGAIACVIFAVTFFTTRERIVPSPVQKTRPLDDIQDLLRNRPWLILVGLQMVIMLTITLRGGSSYYYLMYYVERPELISNYLAVQALALAAGAAITPLLTRYVDKARLIVILMAVVGTLSLVFYFVPKDAVWLMFTLNILISLALGPKSPLAWSMFADCADYTEWRSGRRATAMTFSAATFSMKLGGAMGSAVMLWVLAGIGYVAREAQSDASQTGIALLQTAIPGAFALLAAAVASFYPLNNARLARIQEELGTRSAAGQADLLTSPDTATGAVAAGGKPPLSDPQAGPAAS</sequence>
<evidence type="ECO:0000313" key="11">
    <source>
        <dbReference type="Proteomes" id="UP001205566"/>
    </source>
</evidence>
<feature type="transmembrane region" description="Helical" evidence="9">
    <location>
        <begin position="162"/>
        <end position="181"/>
    </location>
</feature>
<feature type="transmembrane region" description="Helical" evidence="9">
    <location>
        <begin position="284"/>
        <end position="302"/>
    </location>
</feature>
<feature type="transmembrane region" description="Helical" evidence="9">
    <location>
        <begin position="388"/>
        <end position="408"/>
    </location>
</feature>
<proteinExistence type="inferred from homology"/>
<keyword evidence="4" id="KW-1003">Cell membrane</keyword>
<evidence type="ECO:0000256" key="5">
    <source>
        <dbReference type="ARBA" id="ARBA00022692"/>
    </source>
</evidence>
<keyword evidence="5 9" id="KW-0812">Transmembrane</keyword>
<feature type="transmembrane region" description="Helical" evidence="9">
    <location>
        <begin position="333"/>
        <end position="349"/>
    </location>
</feature>
<dbReference type="PROSITE" id="PS00872">
    <property type="entry name" value="NA_GALACTOSIDE_SYMP"/>
    <property type="match status" value="1"/>
</dbReference>
<feature type="transmembrane region" description="Helical" evidence="9">
    <location>
        <begin position="57"/>
        <end position="76"/>
    </location>
</feature>
<keyword evidence="11" id="KW-1185">Reference proteome</keyword>
<feature type="transmembrane region" description="Helical" evidence="9">
    <location>
        <begin position="97"/>
        <end position="113"/>
    </location>
</feature>
<feature type="transmembrane region" description="Helical" evidence="9">
    <location>
        <begin position="309"/>
        <end position="327"/>
    </location>
</feature>
<reference evidence="10" key="1">
    <citation type="thesis" date="2020" institute="Technische Universitat Dresden" country="Dresden, Germany">
        <title>The Agarolytic System of Microbulbifer elongatus PORT2, Isolated from Batu Karas, Pangandaran West Java Indonesia.</title>
        <authorList>
            <person name="Anggraeni S.R."/>
        </authorList>
    </citation>
    <scope>NUCLEOTIDE SEQUENCE</scope>
    <source>
        <strain evidence="10">PORT2</strain>
    </source>
</reference>
<evidence type="ECO:0000256" key="6">
    <source>
        <dbReference type="ARBA" id="ARBA00022989"/>
    </source>
</evidence>
<accession>A0ABT1P0V2</accession>
<feature type="transmembrane region" description="Helical" evidence="9">
    <location>
        <begin position="420"/>
        <end position="442"/>
    </location>
</feature>
<evidence type="ECO:0000256" key="7">
    <source>
        <dbReference type="ARBA" id="ARBA00023136"/>
    </source>
</evidence>
<keyword evidence="7 9" id="KW-0472">Membrane</keyword>
<dbReference type="InterPro" id="IPR001927">
    <property type="entry name" value="Na/Gal_symport"/>
</dbReference>
<comment type="subcellular location">
    <subcellularLocation>
        <location evidence="1">Cell membrane</location>
        <topology evidence="1">Multi-pass membrane protein</topology>
    </subcellularLocation>
</comment>
<gene>
    <name evidence="10" type="ORF">HXX02_04805</name>
</gene>
<dbReference type="Proteomes" id="UP001205566">
    <property type="component" value="Unassembled WGS sequence"/>
</dbReference>
<dbReference type="PANTHER" id="PTHR11328">
    <property type="entry name" value="MAJOR FACILITATOR SUPERFAMILY DOMAIN-CONTAINING PROTEIN"/>
    <property type="match status" value="1"/>
</dbReference>
<dbReference type="InterPro" id="IPR039672">
    <property type="entry name" value="MFS_2"/>
</dbReference>
<organism evidence="10 11">
    <name type="scientific">Microbulbifer elongatus</name>
    <dbReference type="NCBI Taxonomy" id="86173"/>
    <lineage>
        <taxon>Bacteria</taxon>
        <taxon>Pseudomonadati</taxon>
        <taxon>Pseudomonadota</taxon>
        <taxon>Gammaproteobacteria</taxon>
        <taxon>Cellvibrionales</taxon>
        <taxon>Microbulbiferaceae</taxon>
        <taxon>Microbulbifer</taxon>
    </lineage>
</organism>
<feature type="transmembrane region" description="Helical" evidence="9">
    <location>
        <begin position="125"/>
        <end position="141"/>
    </location>
</feature>
<evidence type="ECO:0000256" key="4">
    <source>
        <dbReference type="ARBA" id="ARBA00022475"/>
    </source>
</evidence>